<proteinExistence type="predicted"/>
<name>A0A915AJJ9_PARUN</name>
<protein>
    <submittedName>
        <fullName evidence="3">Uncharacterized protein</fullName>
    </submittedName>
</protein>
<feature type="region of interest" description="Disordered" evidence="1">
    <location>
        <begin position="1"/>
        <end position="27"/>
    </location>
</feature>
<feature type="compositionally biased region" description="Polar residues" evidence="1">
    <location>
        <begin position="1"/>
        <end position="12"/>
    </location>
</feature>
<dbReference type="Proteomes" id="UP000887569">
    <property type="component" value="Unplaced"/>
</dbReference>
<dbReference type="WBParaSite" id="PgR007_g117_t01">
    <property type="protein sequence ID" value="PgR007_g117_t01"/>
    <property type="gene ID" value="PgR007_g117"/>
</dbReference>
<evidence type="ECO:0000256" key="1">
    <source>
        <dbReference type="SAM" id="MobiDB-lite"/>
    </source>
</evidence>
<dbReference type="AlphaFoldDB" id="A0A915AJJ9"/>
<organism evidence="2 3">
    <name type="scientific">Parascaris univalens</name>
    <name type="common">Nematode worm</name>
    <dbReference type="NCBI Taxonomy" id="6257"/>
    <lineage>
        <taxon>Eukaryota</taxon>
        <taxon>Metazoa</taxon>
        <taxon>Ecdysozoa</taxon>
        <taxon>Nematoda</taxon>
        <taxon>Chromadorea</taxon>
        <taxon>Rhabditida</taxon>
        <taxon>Spirurina</taxon>
        <taxon>Ascaridomorpha</taxon>
        <taxon>Ascaridoidea</taxon>
        <taxon>Ascarididae</taxon>
        <taxon>Parascaris</taxon>
    </lineage>
</organism>
<evidence type="ECO:0000313" key="2">
    <source>
        <dbReference type="Proteomes" id="UP000887569"/>
    </source>
</evidence>
<sequence length="68" mass="8019">MSTDQPRNSVTQVERVRNKRKHSMLFSPRYNRPHLQKYIQKNLNIITLENLGEWRPKMVNVTGGSVLL</sequence>
<keyword evidence="2" id="KW-1185">Reference proteome</keyword>
<evidence type="ECO:0000313" key="3">
    <source>
        <dbReference type="WBParaSite" id="PgR007_g117_t01"/>
    </source>
</evidence>
<accession>A0A915AJJ9</accession>
<reference evidence="3" key="1">
    <citation type="submission" date="2022-11" db="UniProtKB">
        <authorList>
            <consortium name="WormBaseParasite"/>
        </authorList>
    </citation>
    <scope>IDENTIFICATION</scope>
</reference>